<dbReference type="EMBL" id="HBUE01189486">
    <property type="protein sequence ID" value="CAG6524422.1"/>
    <property type="molecule type" value="Transcribed_RNA"/>
</dbReference>
<protein>
    <submittedName>
        <fullName evidence="2">(northern house mosquito) hypothetical protein</fullName>
    </submittedName>
</protein>
<organism evidence="2">
    <name type="scientific">Culex pipiens</name>
    <name type="common">House mosquito</name>
    <dbReference type="NCBI Taxonomy" id="7175"/>
    <lineage>
        <taxon>Eukaryota</taxon>
        <taxon>Metazoa</taxon>
        <taxon>Ecdysozoa</taxon>
        <taxon>Arthropoda</taxon>
        <taxon>Hexapoda</taxon>
        <taxon>Insecta</taxon>
        <taxon>Pterygota</taxon>
        <taxon>Neoptera</taxon>
        <taxon>Endopterygota</taxon>
        <taxon>Diptera</taxon>
        <taxon>Nematocera</taxon>
        <taxon>Culicoidea</taxon>
        <taxon>Culicidae</taxon>
        <taxon>Culicinae</taxon>
        <taxon>Culicini</taxon>
        <taxon>Culex</taxon>
        <taxon>Culex</taxon>
    </lineage>
</organism>
<accession>A0A8D8JQI4</accession>
<proteinExistence type="predicted"/>
<feature type="region of interest" description="Disordered" evidence="1">
    <location>
        <begin position="88"/>
        <end position="118"/>
    </location>
</feature>
<dbReference type="AlphaFoldDB" id="A0A8D8JQI4"/>
<evidence type="ECO:0000313" key="2">
    <source>
        <dbReference type="EMBL" id="CAG6576103.1"/>
    </source>
</evidence>
<reference evidence="2" key="1">
    <citation type="submission" date="2021-05" db="EMBL/GenBank/DDBJ databases">
        <authorList>
            <person name="Alioto T."/>
            <person name="Alioto T."/>
            <person name="Gomez Garrido J."/>
        </authorList>
    </citation>
    <scope>NUCLEOTIDE SEQUENCE</scope>
</reference>
<sequence length="118" mass="13027">MQRPHGDVVVPQLWKRLRSQRTLRRRSGLAESAHHSGLVHRRFGDAAVRVADLDRYGQLAAHESASQVEQFRNDVRDDDAAVEAVARQLSGEQNQGLPGVDDDAVEPFGLEPVGSAEH</sequence>
<evidence type="ECO:0000256" key="1">
    <source>
        <dbReference type="SAM" id="MobiDB-lite"/>
    </source>
</evidence>
<dbReference type="EMBL" id="HBUE01295294">
    <property type="protein sequence ID" value="CAG6576103.1"/>
    <property type="molecule type" value="Transcribed_RNA"/>
</dbReference>
<dbReference type="EMBL" id="HBUE01111018">
    <property type="protein sequence ID" value="CAG6488851.1"/>
    <property type="molecule type" value="Transcribed_RNA"/>
</dbReference>
<name>A0A8D8JQI4_CULPI</name>